<dbReference type="AlphaFoldDB" id="A0A940SIQ2"/>
<dbReference type="EMBL" id="JAGIYQ010000005">
    <property type="protein sequence ID" value="MBP0725225.1"/>
    <property type="molecule type" value="Genomic_DNA"/>
</dbReference>
<proteinExistence type="predicted"/>
<organism evidence="1 2">
    <name type="scientific">Gottfriedia endophytica</name>
    <dbReference type="NCBI Taxonomy" id="2820819"/>
    <lineage>
        <taxon>Bacteria</taxon>
        <taxon>Bacillati</taxon>
        <taxon>Bacillota</taxon>
        <taxon>Bacilli</taxon>
        <taxon>Bacillales</taxon>
        <taxon>Bacillaceae</taxon>
        <taxon>Gottfriedia</taxon>
    </lineage>
</organism>
<keyword evidence="2" id="KW-1185">Reference proteome</keyword>
<accession>A0A940SIQ2</accession>
<dbReference type="RefSeq" id="WP_209404572.1">
    <property type="nucleotide sequence ID" value="NZ_JAGIYQ010000005.1"/>
</dbReference>
<dbReference type="Proteomes" id="UP000682134">
    <property type="component" value="Unassembled WGS sequence"/>
</dbReference>
<evidence type="ECO:0000313" key="2">
    <source>
        <dbReference type="Proteomes" id="UP000682134"/>
    </source>
</evidence>
<dbReference type="InterPro" id="IPR025916">
    <property type="entry name" value="YdjO"/>
</dbReference>
<reference evidence="1" key="1">
    <citation type="submission" date="2021-04" db="EMBL/GenBank/DDBJ databases">
        <title>Genome seq and assembly of Bacillus sp.</title>
        <authorList>
            <person name="Chhetri G."/>
        </authorList>
    </citation>
    <scope>NUCLEOTIDE SEQUENCE</scope>
    <source>
        <strain evidence="1">RG28</strain>
    </source>
</reference>
<protein>
    <submittedName>
        <fullName evidence="1">Cold-shock protein</fullName>
    </submittedName>
</protein>
<dbReference type="Pfam" id="PF14169">
    <property type="entry name" value="YdjO"/>
    <property type="match status" value="1"/>
</dbReference>
<name>A0A940SIQ2_9BACI</name>
<comment type="caution">
    <text evidence="1">The sequence shown here is derived from an EMBL/GenBank/DDBJ whole genome shotgun (WGS) entry which is preliminary data.</text>
</comment>
<sequence length="64" mass="7549">MYNRKRNEEPLPKVQTSIWDCESDDCIGWMRKDFSFETEPTCPLCGSKMKSGDRLLNQIETNQF</sequence>
<evidence type="ECO:0000313" key="1">
    <source>
        <dbReference type="EMBL" id="MBP0725225.1"/>
    </source>
</evidence>
<gene>
    <name evidence="1" type="ORF">J5Y03_08475</name>
</gene>